<evidence type="ECO:0000313" key="4">
    <source>
        <dbReference type="EMBL" id="GFP27969.1"/>
    </source>
</evidence>
<sequence>MTKKRLSMRKIKEALRLKALGLTNRQIARSVKVSRSTVAEYLRRAEEASLAWPLPEGLDDASLERLLFPPQGEPKDPKVLPDFSYIHTELKRKGVTLKLLWEEYLADHPGGYNYSHLCYLYRTWRDKLSLSMRQIHKAGEKMFVDFAGQTVPVVDSRTGEIKEAQVFVAVQGASNYTYAEATWSQDLESWISCHTHAFSFFGGVTRITVPDNLASGVTKACRYEPDINPTYHDMALYYGTVVIPARVAKPKDKAKAEAGVQVVERWILARLRNRTFFSLSELNQAIAELLENLNNRPLAKLEGTRRTLFEKIDLPALLPLPLTPYEFAEFRKATVNVDYHIEVFGHYYSIPHQLVKERVEVRVTQRVVEVLFKGRRVTSHLRSYLKGGHSTKPEHMPKAHQKYLEWSPSRIINWAGKIGPETARLVEAILAKKPHPEQGYRACLGLIRLSKAYSQKRLEAASRRALEAGALSYRSVKQILKNNLDTLSLKEEQKLPPIDHDNIRGPDYYH</sequence>
<name>A0A6V8P5Q7_9ACTN</name>
<dbReference type="PROSITE" id="PS50994">
    <property type="entry name" value="INTEGRASE"/>
    <property type="match status" value="1"/>
</dbReference>
<accession>A0A6V8P5Q7</accession>
<proteinExistence type="inferred from homology"/>
<comment type="caution">
    <text evidence="4">The sequence shown here is derived from an EMBL/GenBank/DDBJ whole genome shotgun (WGS) entry which is preliminary data.</text>
</comment>
<dbReference type="InterPro" id="IPR054353">
    <property type="entry name" value="IstA-like_C"/>
</dbReference>
<keyword evidence="5" id="KW-1185">Reference proteome</keyword>
<evidence type="ECO:0000259" key="3">
    <source>
        <dbReference type="PROSITE" id="PS50994"/>
    </source>
</evidence>
<dbReference type="Proteomes" id="UP000591948">
    <property type="component" value="Unassembled WGS sequence"/>
</dbReference>
<dbReference type="RefSeq" id="WP_176233566.1">
    <property type="nucleotide sequence ID" value="NZ_BLRY01000092.1"/>
</dbReference>
<dbReference type="Pfam" id="PF22483">
    <property type="entry name" value="Mu-transpos_C_2"/>
    <property type="match status" value="1"/>
</dbReference>
<gene>
    <name evidence="4" type="ORF">HKBW3S33_01380</name>
</gene>
<dbReference type="GO" id="GO:0015074">
    <property type="term" value="P:DNA integration"/>
    <property type="evidence" value="ECO:0007669"/>
    <property type="project" value="InterPro"/>
</dbReference>
<dbReference type="InterPro" id="IPR036397">
    <property type="entry name" value="RNaseH_sf"/>
</dbReference>
<dbReference type="AlphaFoldDB" id="A0A6V8P5Q7"/>
<reference evidence="4 5" key="1">
    <citation type="journal article" date="2020" name="Front. Microbiol.">
        <title>Single-cell genomics of novel Actinobacteria with the Wood-Ljungdahl pathway discovered in a serpentinizing system.</title>
        <authorList>
            <person name="Merino N."/>
            <person name="Kawai M."/>
            <person name="Boyd E.S."/>
            <person name="Colman D.R."/>
            <person name="McGlynn S.E."/>
            <person name="Nealson K.H."/>
            <person name="Kurokawa K."/>
            <person name="Hongoh Y."/>
        </authorList>
    </citation>
    <scope>NUCLEOTIDE SEQUENCE [LARGE SCALE GENOMIC DNA]</scope>
    <source>
        <strain evidence="4 5">S33</strain>
    </source>
</reference>
<dbReference type="SUPFAM" id="SSF53098">
    <property type="entry name" value="Ribonuclease H-like"/>
    <property type="match status" value="1"/>
</dbReference>
<evidence type="ECO:0000259" key="2">
    <source>
        <dbReference type="PROSITE" id="PS50532"/>
    </source>
</evidence>
<evidence type="ECO:0000313" key="5">
    <source>
        <dbReference type="Proteomes" id="UP000591948"/>
    </source>
</evidence>
<dbReference type="InterPro" id="IPR017895">
    <property type="entry name" value="HTH_IS408/IS1162_type"/>
</dbReference>
<dbReference type="PANTHER" id="PTHR35004:SF8">
    <property type="entry name" value="TRANSPOSASE RV3428C-RELATED"/>
    <property type="match status" value="1"/>
</dbReference>
<dbReference type="NCBIfam" id="NF033546">
    <property type="entry name" value="transpos_IS21"/>
    <property type="match status" value="1"/>
</dbReference>
<dbReference type="Gene3D" id="1.10.10.10">
    <property type="entry name" value="Winged helix-like DNA-binding domain superfamily/Winged helix DNA-binding domain"/>
    <property type="match status" value="1"/>
</dbReference>
<dbReference type="InterPro" id="IPR009057">
    <property type="entry name" value="Homeodomain-like_sf"/>
</dbReference>
<dbReference type="PANTHER" id="PTHR35004">
    <property type="entry name" value="TRANSPOSASE RV3428C-RELATED"/>
    <property type="match status" value="1"/>
</dbReference>
<feature type="domain" description="HTH IS408-type" evidence="2">
    <location>
        <begin position="11"/>
        <end position="90"/>
    </location>
</feature>
<evidence type="ECO:0008006" key="6">
    <source>
        <dbReference type="Google" id="ProtNLM"/>
    </source>
</evidence>
<comment type="similarity">
    <text evidence="1">Belongs to the transposase IS21/IS408/IS1162 family.</text>
</comment>
<organism evidence="4 5">
    <name type="scientific">Candidatus Hakubella thermalkaliphila</name>
    <dbReference type="NCBI Taxonomy" id="2754717"/>
    <lineage>
        <taxon>Bacteria</taxon>
        <taxon>Bacillati</taxon>
        <taxon>Actinomycetota</taxon>
        <taxon>Actinomycetota incertae sedis</taxon>
        <taxon>Candidatus Hakubellales</taxon>
        <taxon>Candidatus Hakubellaceae</taxon>
        <taxon>Candidatus Hakubella</taxon>
    </lineage>
</organism>
<evidence type="ECO:0000256" key="1">
    <source>
        <dbReference type="ARBA" id="ARBA00009277"/>
    </source>
</evidence>
<dbReference type="InterPro" id="IPR012337">
    <property type="entry name" value="RNaseH-like_sf"/>
</dbReference>
<dbReference type="GO" id="GO:0003676">
    <property type="term" value="F:nucleic acid binding"/>
    <property type="evidence" value="ECO:0007669"/>
    <property type="project" value="InterPro"/>
</dbReference>
<dbReference type="InterPro" id="IPR001584">
    <property type="entry name" value="Integrase_cat-core"/>
</dbReference>
<feature type="domain" description="Integrase catalytic" evidence="3">
    <location>
        <begin position="133"/>
        <end position="316"/>
    </location>
</feature>
<dbReference type="Gene3D" id="3.30.420.10">
    <property type="entry name" value="Ribonuclease H-like superfamily/Ribonuclease H"/>
    <property type="match status" value="1"/>
</dbReference>
<dbReference type="PROSITE" id="PS50532">
    <property type="entry name" value="HTH_IS408"/>
    <property type="match status" value="1"/>
</dbReference>
<protein>
    <recommendedName>
        <fullName evidence="6">Transposase</fullName>
    </recommendedName>
</protein>
<dbReference type="EMBL" id="BLRY01000092">
    <property type="protein sequence ID" value="GFP27969.1"/>
    <property type="molecule type" value="Genomic_DNA"/>
</dbReference>
<dbReference type="InterPro" id="IPR036388">
    <property type="entry name" value="WH-like_DNA-bd_sf"/>
</dbReference>
<dbReference type="SUPFAM" id="SSF46689">
    <property type="entry name" value="Homeodomain-like"/>
    <property type="match status" value="1"/>
</dbReference>